<dbReference type="Proteomes" id="UP001165083">
    <property type="component" value="Unassembled WGS sequence"/>
</dbReference>
<sequence length="314" mass="35937">MENFYWQTENFYSPLESEECDFDVFQPETTPELPEAVVIVPHLHKKERPKKKGPGSSLADRDRDEAVLEEALLQSHEALLMIKPDHVKANIKHYHASETLFHESKNMDQIVQAIRSCPLSWSMVFLQKLKHGGDALLDLGTLHLWDRVLASESMDDDNNIYSFYQRINDLNLPIGNTRAEYVKFLKLTFRQLSSEDKNAWNLLRYLSLLELLTLSFCPVIFQHHAWLQYIVENTDEGLPHKHVKLLSDKSLLMLLRSKFGQQLLSTASQIAPKSPILIGLEALRKSNLVATSLPTLSSTLLTEPFQVSAMEVDN</sequence>
<name>A0A9W6X5U7_9STRA</name>
<evidence type="ECO:0000313" key="1">
    <source>
        <dbReference type="EMBL" id="GMF32144.1"/>
    </source>
</evidence>
<dbReference type="EMBL" id="BSXW01000960">
    <property type="protein sequence ID" value="GMF32144.1"/>
    <property type="molecule type" value="Genomic_DNA"/>
</dbReference>
<keyword evidence="2" id="KW-1185">Reference proteome</keyword>
<evidence type="ECO:0000313" key="2">
    <source>
        <dbReference type="Proteomes" id="UP001165083"/>
    </source>
</evidence>
<reference evidence="1" key="1">
    <citation type="submission" date="2023-04" db="EMBL/GenBank/DDBJ databases">
        <title>Phytophthora lilii NBRC 32176.</title>
        <authorList>
            <person name="Ichikawa N."/>
            <person name="Sato H."/>
            <person name="Tonouchi N."/>
        </authorList>
    </citation>
    <scope>NUCLEOTIDE SEQUENCE</scope>
    <source>
        <strain evidence="1">NBRC 32176</strain>
    </source>
</reference>
<protein>
    <submittedName>
        <fullName evidence="1">Unnamed protein product</fullName>
    </submittedName>
</protein>
<proteinExistence type="predicted"/>
<accession>A0A9W6X5U7</accession>
<organism evidence="1 2">
    <name type="scientific">Phytophthora lilii</name>
    <dbReference type="NCBI Taxonomy" id="2077276"/>
    <lineage>
        <taxon>Eukaryota</taxon>
        <taxon>Sar</taxon>
        <taxon>Stramenopiles</taxon>
        <taxon>Oomycota</taxon>
        <taxon>Peronosporomycetes</taxon>
        <taxon>Peronosporales</taxon>
        <taxon>Peronosporaceae</taxon>
        <taxon>Phytophthora</taxon>
    </lineage>
</organism>
<gene>
    <name evidence="1" type="ORF">Plil01_001376300</name>
</gene>
<dbReference type="OrthoDB" id="128387at2759"/>
<dbReference type="AlphaFoldDB" id="A0A9W6X5U7"/>
<comment type="caution">
    <text evidence="1">The sequence shown here is derived from an EMBL/GenBank/DDBJ whole genome shotgun (WGS) entry which is preliminary data.</text>
</comment>